<evidence type="ECO:0000313" key="11">
    <source>
        <dbReference type="Proteomes" id="UP000595198"/>
    </source>
</evidence>
<proteinExistence type="predicted"/>
<reference evidence="10 11" key="1">
    <citation type="submission" date="2020-12" db="EMBL/GenBank/DDBJ databases">
        <title>FDA dAtabase for Regulatory Grade micrObial Sequences (FDA-ARGOS): Supporting development and validation of Infectious Disease Dx tests.</title>
        <authorList>
            <person name="Sproer C."/>
            <person name="Gronow S."/>
            <person name="Severitt S."/>
            <person name="Schroder I."/>
            <person name="Tallon L."/>
            <person name="Sadzewicz L."/>
            <person name="Zhao X."/>
            <person name="Boylan J."/>
            <person name="Ott S."/>
            <person name="Bowen H."/>
            <person name="Vavikolanu K."/>
            <person name="Mehta A."/>
            <person name="Aluvathingal J."/>
            <person name="Nadendla S."/>
            <person name="Lowell S."/>
            <person name="Myers T."/>
            <person name="Yan Y."/>
            <person name="Sichtig H."/>
        </authorList>
    </citation>
    <scope>NUCLEOTIDE SEQUENCE [LARGE SCALE GENOMIC DNA]</scope>
    <source>
        <strain evidence="8 10">FDAARGOS_938</strain>
        <strain evidence="9 11">FDAARGOS_991</strain>
    </source>
</reference>
<evidence type="ECO:0000313" key="9">
    <source>
        <dbReference type="EMBL" id="QQB82362.1"/>
    </source>
</evidence>
<dbReference type="InterPro" id="IPR014001">
    <property type="entry name" value="Helicase_ATP-bd"/>
</dbReference>
<organism evidence="8 10">
    <name type="scientific">Corynebacterium amycolatum</name>
    <dbReference type="NCBI Taxonomy" id="43765"/>
    <lineage>
        <taxon>Bacteria</taxon>
        <taxon>Bacillati</taxon>
        <taxon>Actinomycetota</taxon>
        <taxon>Actinomycetes</taxon>
        <taxon>Mycobacteriales</taxon>
        <taxon>Corynebacteriaceae</taxon>
        <taxon>Corynebacterium</taxon>
    </lineage>
</organism>
<dbReference type="InterPro" id="IPR027417">
    <property type="entry name" value="P-loop_NTPase"/>
</dbReference>
<protein>
    <submittedName>
        <fullName evidence="8">DEAD/DEAH box helicase</fullName>
    </submittedName>
</protein>
<dbReference type="RefSeq" id="WP_197914535.1">
    <property type="nucleotide sequence ID" value="NZ_CP065628.1"/>
</dbReference>
<evidence type="ECO:0000313" key="10">
    <source>
        <dbReference type="Proteomes" id="UP000594774"/>
    </source>
</evidence>
<feature type="domain" description="Helicase C-terminal" evidence="7">
    <location>
        <begin position="442"/>
        <end position="607"/>
    </location>
</feature>
<keyword evidence="2" id="KW-0378">Hydrolase</keyword>
<dbReference type="PROSITE" id="PS51192">
    <property type="entry name" value="HELICASE_ATP_BIND_1"/>
    <property type="match status" value="1"/>
</dbReference>
<feature type="domain" description="Helicase ATP-binding" evidence="6">
    <location>
        <begin position="134"/>
        <end position="303"/>
    </location>
</feature>
<dbReference type="Proteomes" id="UP000595198">
    <property type="component" value="Chromosome"/>
</dbReference>
<dbReference type="SUPFAM" id="SSF52540">
    <property type="entry name" value="P-loop containing nucleoside triphosphate hydrolases"/>
    <property type="match status" value="2"/>
</dbReference>
<evidence type="ECO:0000256" key="5">
    <source>
        <dbReference type="SAM" id="MobiDB-lite"/>
    </source>
</evidence>
<dbReference type="AlphaFoldDB" id="A0AB37G8S2"/>
<dbReference type="GO" id="GO:0005524">
    <property type="term" value="F:ATP binding"/>
    <property type="evidence" value="ECO:0007669"/>
    <property type="project" value="UniProtKB-KW"/>
</dbReference>
<dbReference type="Proteomes" id="UP000594774">
    <property type="component" value="Chromosome"/>
</dbReference>
<dbReference type="InterPro" id="IPR000330">
    <property type="entry name" value="SNF2_N"/>
</dbReference>
<accession>A0AB37G8S2</accession>
<gene>
    <name evidence="8" type="ORF">I6G95_10045</name>
    <name evidence="9" type="ORF">I6H48_10595</name>
</gene>
<name>A0AB37G8S2_CORAY</name>
<keyword evidence="4" id="KW-0067">ATP-binding</keyword>
<dbReference type="CDD" id="cd18793">
    <property type="entry name" value="SF2_C_SNF"/>
    <property type="match status" value="1"/>
</dbReference>
<dbReference type="GO" id="GO:0016787">
    <property type="term" value="F:hydrolase activity"/>
    <property type="evidence" value="ECO:0007669"/>
    <property type="project" value="UniProtKB-KW"/>
</dbReference>
<evidence type="ECO:0000256" key="1">
    <source>
        <dbReference type="ARBA" id="ARBA00022741"/>
    </source>
</evidence>
<dbReference type="EMBL" id="CP065628">
    <property type="protein sequence ID" value="QPR30526.1"/>
    <property type="molecule type" value="Genomic_DNA"/>
</dbReference>
<keyword evidence="11" id="KW-1185">Reference proteome</keyword>
<dbReference type="InterPro" id="IPR057342">
    <property type="entry name" value="DEXDc_RapA"/>
</dbReference>
<dbReference type="Pfam" id="PF00271">
    <property type="entry name" value="Helicase_C"/>
    <property type="match status" value="1"/>
</dbReference>
<evidence type="ECO:0000256" key="4">
    <source>
        <dbReference type="ARBA" id="ARBA00022840"/>
    </source>
</evidence>
<dbReference type="Pfam" id="PF00176">
    <property type="entry name" value="SNF2-rel_dom"/>
    <property type="match status" value="1"/>
</dbReference>
<feature type="compositionally biased region" description="Polar residues" evidence="5">
    <location>
        <begin position="642"/>
        <end position="653"/>
    </location>
</feature>
<dbReference type="CDD" id="cd18011">
    <property type="entry name" value="DEXDc_RapA"/>
    <property type="match status" value="1"/>
</dbReference>
<dbReference type="PROSITE" id="PS51194">
    <property type="entry name" value="HELICASE_CTER"/>
    <property type="match status" value="1"/>
</dbReference>
<feature type="region of interest" description="Disordered" evidence="5">
    <location>
        <begin position="687"/>
        <end position="708"/>
    </location>
</feature>
<evidence type="ECO:0000256" key="2">
    <source>
        <dbReference type="ARBA" id="ARBA00022801"/>
    </source>
</evidence>
<dbReference type="EMBL" id="CP066023">
    <property type="protein sequence ID" value="QQB82362.1"/>
    <property type="molecule type" value="Genomic_DNA"/>
</dbReference>
<keyword evidence="3 8" id="KW-0347">Helicase</keyword>
<evidence type="ECO:0000313" key="8">
    <source>
        <dbReference type="EMBL" id="QPR30526.1"/>
    </source>
</evidence>
<evidence type="ECO:0000259" key="6">
    <source>
        <dbReference type="PROSITE" id="PS51192"/>
    </source>
</evidence>
<dbReference type="Gene3D" id="3.40.50.300">
    <property type="entry name" value="P-loop containing nucleotide triphosphate hydrolases"/>
    <property type="match status" value="1"/>
</dbReference>
<sequence length="1004" mass="111078">MTATSEAPSHGTTPDAFDQLSPGVTIKVRDEYWLVTHVTRSSDGFKVKARGISDYVRDTTATFYTALDCNLEVFDPAKITVTADNSAGFRKSRLWLESTIRQTPVPLYQNNLEVSTRMLADPLDYQLNAVRKALSPEHIRPRILLADAVGLGKTLEIGMIVAELIRRGRGERILVVTPKHVLEQFQQEMWTRFAIPLVRLDSQGIQKVRQKLPASKNPFSYFPRVIVSMDTLKSAKYKAQLEKMNWDIVVIDEIHNATNSGTQNNDLARTLAPRTEALILASATPHNGNPESFKEILKLLDPLAVRPDGSIDMELAKKLIIRRHRNSPEVKSVVGAKWAPREEPLNIPVEASAEENAVANELRDSWISTTDSVDNSRSHLFAWTLVKAFLSSPAALEASIKNRLRTIKTQHGTTNNQEQLALQRLLELNSQVTSEASNKYASLVNYLIETVGISKRSNNRVVIFSERVSTLGWLQENLIRDLKLSPAAVKTMHGQMSDIEQMELIDEFKRTDTKLRVLITGDVASEGVNLHAQCHDLVHYDIPWSLIRIQQRNGRIDRYGQENNPRIAALLLDPADTDAVGEIHVLTKLIEREYEANQLLGDASSLMGQHSAKREEDEIRDVLRGARDFDSTVKTAQQILGSAGAATSDTPTPGSGKHASSAPASSPEKMVDDEEDIEVLLDSLLASPSASSPDTSSEAQQASSEPGSFSLYQSEKDYLVDALAEAFNEVPEQRSAAGGVDLTIQEGDILELTPPRDLQRRFDYLPQDYVSYRKVKDRLMLATSLHRGNSQLRMAREGKSEKSWPKAHFLGPLHPVTDWAVDRALSSMERSQIPAFAGAVDELTILFMSTLTNSRGQLITRAFIVAQPGPFGLDAPEGMPRAICRTISDPIGWLRSTGLAGDAISTGTLTVPADAEVLVREGLREARSLTDISKQAATEDANNRTNAWSELAANWEADAEDLPGTMSLVRSQLFVNQERELLTASIPERTLIRPLAVIIPSAEK</sequence>
<feature type="compositionally biased region" description="Low complexity" evidence="5">
    <location>
        <begin position="687"/>
        <end position="697"/>
    </location>
</feature>
<dbReference type="SMART" id="SM00487">
    <property type="entry name" value="DEXDc"/>
    <property type="match status" value="1"/>
</dbReference>
<feature type="compositionally biased region" description="Polar residues" evidence="5">
    <location>
        <begin position="698"/>
        <end position="708"/>
    </location>
</feature>
<dbReference type="InterPro" id="IPR038718">
    <property type="entry name" value="SNF2-like_sf"/>
</dbReference>
<feature type="region of interest" description="Disordered" evidence="5">
    <location>
        <begin position="642"/>
        <end position="671"/>
    </location>
</feature>
<keyword evidence="1" id="KW-0547">Nucleotide-binding</keyword>
<dbReference type="GO" id="GO:0004386">
    <property type="term" value="F:helicase activity"/>
    <property type="evidence" value="ECO:0007669"/>
    <property type="project" value="UniProtKB-KW"/>
</dbReference>
<dbReference type="InterPro" id="IPR001650">
    <property type="entry name" value="Helicase_C-like"/>
</dbReference>
<evidence type="ECO:0000256" key="3">
    <source>
        <dbReference type="ARBA" id="ARBA00022806"/>
    </source>
</evidence>
<dbReference type="InterPro" id="IPR049730">
    <property type="entry name" value="SNF2/RAD54-like_C"/>
</dbReference>
<dbReference type="SMART" id="SM00490">
    <property type="entry name" value="HELICc"/>
    <property type="match status" value="1"/>
</dbReference>
<evidence type="ECO:0000259" key="7">
    <source>
        <dbReference type="PROSITE" id="PS51194"/>
    </source>
</evidence>
<dbReference type="Gene3D" id="3.40.50.10810">
    <property type="entry name" value="Tandem AAA-ATPase domain"/>
    <property type="match status" value="1"/>
</dbReference>
<dbReference type="PANTHER" id="PTHR10799">
    <property type="entry name" value="SNF2/RAD54 HELICASE FAMILY"/>
    <property type="match status" value="1"/>
</dbReference>